<protein>
    <submittedName>
        <fullName evidence="1">Uncharacterized protein</fullName>
    </submittedName>
</protein>
<evidence type="ECO:0000313" key="1">
    <source>
        <dbReference type="EMBL" id="HJF14231.1"/>
    </source>
</evidence>
<dbReference type="RefSeq" id="WP_303904053.1">
    <property type="nucleotide sequence ID" value="NZ_DYXC01000069.1"/>
</dbReference>
<dbReference type="Proteomes" id="UP000703315">
    <property type="component" value="Unassembled WGS sequence"/>
</dbReference>
<reference evidence="1" key="1">
    <citation type="journal article" date="2021" name="PeerJ">
        <title>Extensive microbial diversity within the chicken gut microbiome revealed by metagenomics and culture.</title>
        <authorList>
            <person name="Gilroy R."/>
            <person name="Ravi A."/>
            <person name="Getino M."/>
            <person name="Pursley I."/>
            <person name="Horton D.L."/>
            <person name="Alikhan N.F."/>
            <person name="Baker D."/>
            <person name="Gharbi K."/>
            <person name="Hall N."/>
            <person name="Watson M."/>
            <person name="Adriaenssens E.M."/>
            <person name="Foster-Nyarko E."/>
            <person name="Jarju S."/>
            <person name="Secka A."/>
            <person name="Antonio M."/>
            <person name="Oren A."/>
            <person name="Chaudhuri R.R."/>
            <person name="La Ragione R."/>
            <person name="Hildebrand F."/>
            <person name="Pallen M.J."/>
        </authorList>
    </citation>
    <scope>NUCLEOTIDE SEQUENCE</scope>
    <source>
        <strain evidence="1">ChiHjej13B12-14962</strain>
    </source>
</reference>
<organism evidence="1 2">
    <name type="scientific">Enteractinococcus helveticum</name>
    <dbReference type="NCBI Taxonomy" id="1837282"/>
    <lineage>
        <taxon>Bacteria</taxon>
        <taxon>Bacillati</taxon>
        <taxon>Actinomycetota</taxon>
        <taxon>Actinomycetes</taxon>
        <taxon>Micrococcales</taxon>
        <taxon>Micrococcaceae</taxon>
    </lineage>
</organism>
<sequence length="49" mass="5325">MAGTNQEITVVVIEGTAPDVQQACSEKTRLAALVEGKSSLPLWHHRNHT</sequence>
<proteinExistence type="predicted"/>
<comment type="caution">
    <text evidence="1">The sequence shown here is derived from an EMBL/GenBank/DDBJ whole genome shotgun (WGS) entry which is preliminary data.</text>
</comment>
<gene>
    <name evidence="1" type="ORF">K8V32_05420</name>
</gene>
<name>A0A921FNY4_9MICC</name>
<reference evidence="1" key="2">
    <citation type="submission" date="2021-09" db="EMBL/GenBank/DDBJ databases">
        <authorList>
            <person name="Gilroy R."/>
        </authorList>
    </citation>
    <scope>NUCLEOTIDE SEQUENCE</scope>
    <source>
        <strain evidence="1">ChiHjej13B12-14962</strain>
    </source>
</reference>
<dbReference type="EMBL" id="DYXC01000069">
    <property type="protein sequence ID" value="HJF14231.1"/>
    <property type="molecule type" value="Genomic_DNA"/>
</dbReference>
<dbReference type="AlphaFoldDB" id="A0A921FNY4"/>
<evidence type="ECO:0000313" key="2">
    <source>
        <dbReference type="Proteomes" id="UP000703315"/>
    </source>
</evidence>
<accession>A0A921FNY4</accession>